<keyword evidence="2" id="KW-1133">Transmembrane helix</keyword>
<organism evidence="4 5">
    <name type="scientific">Dyella marensis</name>
    <dbReference type="NCBI Taxonomy" id="500610"/>
    <lineage>
        <taxon>Bacteria</taxon>
        <taxon>Pseudomonadati</taxon>
        <taxon>Pseudomonadota</taxon>
        <taxon>Gammaproteobacteria</taxon>
        <taxon>Lysobacterales</taxon>
        <taxon>Rhodanobacteraceae</taxon>
        <taxon>Dyella</taxon>
    </lineage>
</organism>
<feature type="transmembrane region" description="Helical" evidence="2">
    <location>
        <begin position="15"/>
        <end position="33"/>
    </location>
</feature>
<dbReference type="EMBL" id="FONH01000011">
    <property type="protein sequence ID" value="SFF27423.1"/>
    <property type="molecule type" value="Genomic_DNA"/>
</dbReference>
<feature type="transmembrane region" description="Helical" evidence="2">
    <location>
        <begin position="45"/>
        <end position="62"/>
    </location>
</feature>
<evidence type="ECO:0000256" key="2">
    <source>
        <dbReference type="SAM" id="Phobius"/>
    </source>
</evidence>
<dbReference type="STRING" id="500610.SAMN02799615_02975"/>
<dbReference type="InterPro" id="IPR008756">
    <property type="entry name" value="Peptidase_M56"/>
</dbReference>
<evidence type="ECO:0000313" key="5">
    <source>
        <dbReference type="Proteomes" id="UP000199477"/>
    </source>
</evidence>
<dbReference type="AlphaFoldDB" id="A0A1I2HDI0"/>
<dbReference type="PANTHER" id="PTHR34978:SF3">
    <property type="entry name" value="SLR0241 PROTEIN"/>
    <property type="match status" value="1"/>
</dbReference>
<sequence length="686" mass="74644">MDGYFRFADVLLDRLVWTSIQAAALIGAVWLLCRWLPRWSPAMRCLLWWLVGLQLMLGLALGRPLELPLLTPDADTVVLSTETPQEHGIAVHTAVTGNPLLLAPAPIAAAAKAPEAPAQPWPWRETLASLWLLGMALQVFAALREWRETRAVIRAAEPVRDMALRAQCAEQARALGLRRCPELRCSDVIVSPQVAGLWRPVVLLPKEHTLDAEECAMALAHELAHLRRGDLWLGWIPALAQRAFFFHPLARWAMREYAFHREAACDAQVLDRSRAEPQDYGRLLLRLGVAFPVSAGLAGASPTFQNLKRRLTLLQQTDRVPPRLGAWLLVALVALAGALPYRVTARSMDLTLHADGGVAMDGQQAMAAPEPDAVPTPPIVPAHPIPTVAAKPAPMAAAAAPMTATPMPAAAAKPAARATAAVAPTPEPPEPPLAPPAPEPAPMAVPTPPPAPVAPPAPPSPVRVGRTSHVDIDIEAGAPRGFAIIEPDFITLQGTESDLATARELQRGDEPILWMRRGNDAYVVRDRALLQRARDTYAPMRDMAREQGQMAGKQGELAGRQSGLAARIAALSTRRVQMDSERIAITQERQKLRMEHPDGSAAEAGVAASFDARLQSIQERMADLERERAEIDREQADLSRHQADLSRQQADISRHERDVAQQVHSQLDRLIDQAVSDGLAQPSKSR</sequence>
<keyword evidence="2" id="KW-0812">Transmembrane</keyword>
<dbReference type="Proteomes" id="UP000199477">
    <property type="component" value="Unassembled WGS sequence"/>
</dbReference>
<protein>
    <submittedName>
        <fullName evidence="4">Signal transducer regulating beta-lactamase production, contains metallopeptidase domain</fullName>
    </submittedName>
</protein>
<reference evidence="5" key="1">
    <citation type="submission" date="2016-10" db="EMBL/GenBank/DDBJ databases">
        <authorList>
            <person name="Varghese N."/>
            <person name="Submissions S."/>
        </authorList>
    </citation>
    <scope>NUCLEOTIDE SEQUENCE [LARGE SCALE GENOMIC DNA]</scope>
    <source>
        <strain evidence="5">UNC178MFTsu3.1</strain>
    </source>
</reference>
<evidence type="ECO:0000259" key="3">
    <source>
        <dbReference type="Pfam" id="PF05569"/>
    </source>
</evidence>
<dbReference type="CDD" id="cd07341">
    <property type="entry name" value="M56_BlaR1_MecR1_like"/>
    <property type="match status" value="1"/>
</dbReference>
<dbReference type="Pfam" id="PF05569">
    <property type="entry name" value="Peptidase_M56"/>
    <property type="match status" value="1"/>
</dbReference>
<accession>A0A1I2HDI0</accession>
<feature type="domain" description="Peptidase M56" evidence="3">
    <location>
        <begin position="17"/>
        <end position="314"/>
    </location>
</feature>
<name>A0A1I2HDI0_9GAMM</name>
<feature type="compositionally biased region" description="Basic and acidic residues" evidence="1">
    <location>
        <begin position="633"/>
        <end position="644"/>
    </location>
</feature>
<feature type="region of interest" description="Disordered" evidence="1">
    <location>
        <begin position="415"/>
        <end position="464"/>
    </location>
</feature>
<dbReference type="InterPro" id="IPR052173">
    <property type="entry name" value="Beta-lactam_resp_regulator"/>
</dbReference>
<gene>
    <name evidence="4" type="ORF">SAMN02799615_02975</name>
</gene>
<evidence type="ECO:0000256" key="1">
    <source>
        <dbReference type="SAM" id="MobiDB-lite"/>
    </source>
</evidence>
<feature type="compositionally biased region" description="Pro residues" evidence="1">
    <location>
        <begin position="425"/>
        <end position="461"/>
    </location>
</feature>
<keyword evidence="2" id="KW-0472">Membrane</keyword>
<dbReference type="PANTHER" id="PTHR34978">
    <property type="entry name" value="POSSIBLE SENSOR-TRANSDUCER PROTEIN BLAR"/>
    <property type="match status" value="1"/>
</dbReference>
<dbReference type="RefSeq" id="WP_026635086.1">
    <property type="nucleotide sequence ID" value="NZ_FONH01000011.1"/>
</dbReference>
<keyword evidence="5" id="KW-1185">Reference proteome</keyword>
<feature type="region of interest" description="Disordered" evidence="1">
    <location>
        <begin position="633"/>
        <end position="665"/>
    </location>
</feature>
<feature type="compositionally biased region" description="Low complexity" evidence="1">
    <location>
        <begin position="415"/>
        <end position="424"/>
    </location>
</feature>
<proteinExistence type="predicted"/>
<evidence type="ECO:0000313" key="4">
    <source>
        <dbReference type="EMBL" id="SFF27423.1"/>
    </source>
</evidence>